<organism evidence="2 3">
    <name type="scientific">Marinobacter lutaoensis</name>
    <dbReference type="NCBI Taxonomy" id="135739"/>
    <lineage>
        <taxon>Bacteria</taxon>
        <taxon>Pseudomonadati</taxon>
        <taxon>Pseudomonadota</taxon>
        <taxon>Gammaproteobacteria</taxon>
        <taxon>Pseudomonadales</taxon>
        <taxon>Marinobacteraceae</taxon>
        <taxon>Marinobacter</taxon>
    </lineage>
</organism>
<evidence type="ECO:0000313" key="3">
    <source>
        <dbReference type="Proteomes" id="UP000189339"/>
    </source>
</evidence>
<evidence type="ECO:0000313" key="2">
    <source>
        <dbReference type="EMBL" id="ONF45434.1"/>
    </source>
</evidence>
<dbReference type="Proteomes" id="UP000189339">
    <property type="component" value="Unassembled WGS sequence"/>
</dbReference>
<sequence>MDVRVSRHSVFPVEDYDRYVGDSPRATPYHASAWLQAIEKAYGHTAWIVSGHRGGALCGVLPLVEVRRPIGQPILVSLPFCDLAGPLADEPALEERLVQAARDLARTNGIARLQVRSGGRAVAPEAIAAGDARDKVRMLMPLPRTSADLFQSFKPKLRSQVRKAEKNGLTSQVRTDPEALDPFYRVFSANMRRLGSPVHSRSWFRELQRSYGERLLVGLVHLGDTPVGAGIVLIQGDRASIPWASTLAEHNHLAPNMLLYWTLLSRVCDSGCREFDFGRSTLGEGTYRFKKQWGAVAHELIWRDGGVADDASAGTRSPATGGGWMSGLRPLVELLWSRLPPGLVNWLGPKLRRYITL</sequence>
<dbReference type="PANTHER" id="PTHR36174">
    <property type="entry name" value="LIPID II:GLYCINE GLYCYLTRANSFERASE"/>
    <property type="match status" value="1"/>
</dbReference>
<name>A0A1V2DXB3_9GAMM</name>
<dbReference type="AlphaFoldDB" id="A0A1V2DXB3"/>
<comment type="caution">
    <text evidence="2">The sequence shown here is derived from an EMBL/GenBank/DDBJ whole genome shotgun (WGS) entry which is preliminary data.</text>
</comment>
<accession>A0A1V2DXB3</accession>
<proteinExistence type="predicted"/>
<dbReference type="InterPro" id="IPR050644">
    <property type="entry name" value="PG_Glycine_Bridge_Synth"/>
</dbReference>
<dbReference type="EMBL" id="MSCW01000001">
    <property type="protein sequence ID" value="ONF45434.1"/>
    <property type="molecule type" value="Genomic_DNA"/>
</dbReference>
<dbReference type="PANTHER" id="PTHR36174:SF1">
    <property type="entry name" value="LIPID II:GLYCINE GLYCYLTRANSFERASE"/>
    <property type="match status" value="1"/>
</dbReference>
<evidence type="ECO:0000259" key="1">
    <source>
        <dbReference type="Pfam" id="PF13480"/>
    </source>
</evidence>
<dbReference type="InterPro" id="IPR038740">
    <property type="entry name" value="BioF2-like_GNAT_dom"/>
</dbReference>
<dbReference type="SUPFAM" id="SSF55729">
    <property type="entry name" value="Acyl-CoA N-acyltransferases (Nat)"/>
    <property type="match status" value="1"/>
</dbReference>
<dbReference type="Gene3D" id="3.40.630.30">
    <property type="match status" value="1"/>
</dbReference>
<dbReference type="Pfam" id="PF13480">
    <property type="entry name" value="Acetyltransf_6"/>
    <property type="match status" value="1"/>
</dbReference>
<dbReference type="STRING" id="135739.BTO32_02980"/>
<protein>
    <submittedName>
        <fullName evidence="2">Exosortase</fullName>
    </submittedName>
</protein>
<gene>
    <name evidence="2" type="ORF">BTO32_02980</name>
</gene>
<dbReference type="InterPro" id="IPR016181">
    <property type="entry name" value="Acyl_CoA_acyltransferase"/>
</dbReference>
<dbReference type="NCBIfam" id="TIGR03019">
    <property type="entry name" value="pepcterm_femAB"/>
    <property type="match status" value="1"/>
</dbReference>
<feature type="domain" description="BioF2-like acetyltransferase" evidence="1">
    <location>
        <begin position="153"/>
        <end position="291"/>
    </location>
</feature>
<reference evidence="2 3" key="1">
    <citation type="submission" date="2016-12" db="EMBL/GenBank/DDBJ databases">
        <title>Marinobacter lutaoensis whole genome sequencing.</title>
        <authorList>
            <person name="Verma A."/>
            <person name="Krishnamurthi S."/>
        </authorList>
    </citation>
    <scope>NUCLEOTIDE SEQUENCE [LARGE SCALE GENOMIC DNA]</scope>
    <source>
        <strain evidence="2 3">T5054</strain>
    </source>
</reference>
<dbReference type="InterPro" id="IPR017469">
    <property type="entry name" value="PEP-CTERM_FemAB-rel"/>
</dbReference>
<keyword evidence="3" id="KW-1185">Reference proteome</keyword>